<comment type="caution">
    <text evidence="2">The sequence shown here is derived from an EMBL/GenBank/DDBJ whole genome shotgun (WGS) entry which is preliminary data.</text>
</comment>
<dbReference type="InterPro" id="IPR008254">
    <property type="entry name" value="Flavodoxin/NO_synth"/>
</dbReference>
<gene>
    <name evidence="2" type="ORF">KIH74_30015</name>
</gene>
<reference evidence="2 3" key="1">
    <citation type="submission" date="2021-05" db="EMBL/GenBank/DDBJ databases">
        <title>Kineosporia and Streptomyces sp. nov. two new marine actinobacteria isolated from Coral.</title>
        <authorList>
            <person name="Buangrab K."/>
            <person name="Sutthacheep M."/>
            <person name="Yeemin T."/>
            <person name="Harunari E."/>
            <person name="Igarashi Y."/>
            <person name="Kanchanasin P."/>
            <person name="Tanasupawat S."/>
            <person name="Phongsopitanun W."/>
        </authorList>
    </citation>
    <scope>NUCLEOTIDE SEQUENCE [LARGE SCALE GENOMIC DNA]</scope>
    <source>
        <strain evidence="2 3">J2-2</strain>
    </source>
</reference>
<dbReference type="RefSeq" id="WP_214159759.1">
    <property type="nucleotide sequence ID" value="NZ_JAHBAY010000016.1"/>
</dbReference>
<dbReference type="InterPro" id="IPR029039">
    <property type="entry name" value="Flavoprotein-like_sf"/>
</dbReference>
<protein>
    <submittedName>
        <fullName evidence="2">Flavodoxin family protein</fullName>
    </submittedName>
</protein>
<organism evidence="2 3">
    <name type="scientific">Kineosporia corallincola</name>
    <dbReference type="NCBI Taxonomy" id="2835133"/>
    <lineage>
        <taxon>Bacteria</taxon>
        <taxon>Bacillati</taxon>
        <taxon>Actinomycetota</taxon>
        <taxon>Actinomycetes</taxon>
        <taxon>Kineosporiales</taxon>
        <taxon>Kineosporiaceae</taxon>
        <taxon>Kineosporia</taxon>
    </lineage>
</organism>
<dbReference type="Gene3D" id="3.40.50.360">
    <property type="match status" value="1"/>
</dbReference>
<keyword evidence="3" id="KW-1185">Reference proteome</keyword>
<evidence type="ECO:0000259" key="1">
    <source>
        <dbReference type="PROSITE" id="PS50902"/>
    </source>
</evidence>
<dbReference type="PROSITE" id="PS50902">
    <property type="entry name" value="FLAVODOXIN_LIKE"/>
    <property type="match status" value="1"/>
</dbReference>
<dbReference type="SUPFAM" id="SSF52218">
    <property type="entry name" value="Flavoproteins"/>
    <property type="match status" value="1"/>
</dbReference>
<feature type="domain" description="Flavodoxin-like" evidence="1">
    <location>
        <begin position="3"/>
        <end position="152"/>
    </location>
</feature>
<evidence type="ECO:0000313" key="3">
    <source>
        <dbReference type="Proteomes" id="UP001197247"/>
    </source>
</evidence>
<sequence>MRALLVYESRFGNTESVARAVAAGLGTVVRVDIHTPASAPVVLGDDVALLVVGAPTHALGHGVPEGDGVDRYACASVRDWLETLHPAGIPAASFDTHAGGPFTGRPARTVSHRLRRLGLQLRGHESFCAKGVLGPMEDGELDHAQRWGENLAASLAPVPS</sequence>
<dbReference type="EMBL" id="JAHBAY010000016">
    <property type="protein sequence ID" value="MBT0773218.1"/>
    <property type="molecule type" value="Genomic_DNA"/>
</dbReference>
<dbReference type="InterPro" id="IPR001226">
    <property type="entry name" value="Flavodoxin_CS"/>
</dbReference>
<proteinExistence type="predicted"/>
<dbReference type="Proteomes" id="UP001197247">
    <property type="component" value="Unassembled WGS sequence"/>
</dbReference>
<dbReference type="PROSITE" id="PS00201">
    <property type="entry name" value="FLAVODOXIN"/>
    <property type="match status" value="1"/>
</dbReference>
<evidence type="ECO:0000313" key="2">
    <source>
        <dbReference type="EMBL" id="MBT0773218.1"/>
    </source>
</evidence>
<name>A0ABS5TR75_9ACTN</name>
<accession>A0ABS5TR75</accession>